<keyword evidence="2" id="KW-0238">DNA-binding</keyword>
<sequence length="432" mass="48619">MAQVRLRIWLSVRSSIHDPDLSSRQTFSDSYTAKAPPVNRSEITLATSLISRSLHNSSTCSSHSTTHCWCDPSNSGIRFRAVARCGYATLLRLALYHKRTHVNRKALSVKEKVAVVNALNNGQKNASVCEQLGLSQSTVSTVWKIRSALLDAHENGVTSAKRFRLCEKTDIDEALLQWFRRQSQIGTPISGPILKIKAKQFATMLARHNICSGRLCGEAKSSNTESVDVWLNSVWPALRQQYNDEDIFKGDETGVFYRLVPKQILKFKGEKCIGGKHSKSRVTVFLCANMTGTEKRKLLVIGNSKKPRCFKSAKQLPVTYAANKKAWMTATVFGSELSQWNRALEKKNRKILLLVDNCTAHYTNYPLSNISVHFFPPNTTSVVQPMDLGIIRCFKSHYRRNLILFILASASNDFGAVSLLQAIRLMYQQWMT</sequence>
<evidence type="ECO:0000313" key="6">
    <source>
        <dbReference type="Proteomes" id="UP000055024"/>
    </source>
</evidence>
<dbReference type="Pfam" id="PF03184">
    <property type="entry name" value="DDE_1"/>
    <property type="match status" value="1"/>
</dbReference>
<dbReference type="OrthoDB" id="6430169at2759"/>
<feature type="domain" description="DDE-1" evidence="3">
    <location>
        <begin position="279"/>
        <end position="430"/>
    </location>
</feature>
<dbReference type="PANTHER" id="PTHR19303">
    <property type="entry name" value="TRANSPOSON"/>
    <property type="match status" value="1"/>
</dbReference>
<proteinExistence type="predicted"/>
<comment type="subcellular location">
    <subcellularLocation>
        <location evidence="1">Nucleus</location>
    </subcellularLocation>
</comment>
<accession>A0A0V1GXI4</accession>
<name>A0A0V1GXI4_9BILA</name>
<evidence type="ECO:0000256" key="2">
    <source>
        <dbReference type="ARBA" id="ARBA00023125"/>
    </source>
</evidence>
<feature type="domain" description="HTH CENPB-type" evidence="4">
    <location>
        <begin position="170"/>
        <end position="204"/>
    </location>
</feature>
<dbReference type="Pfam" id="PF03221">
    <property type="entry name" value="HTH_Tnp_Tc5"/>
    <property type="match status" value="1"/>
</dbReference>
<evidence type="ECO:0000256" key="1">
    <source>
        <dbReference type="ARBA" id="ARBA00004123"/>
    </source>
</evidence>
<dbReference type="AlphaFoldDB" id="A0A0V1GXI4"/>
<dbReference type="InterPro" id="IPR006600">
    <property type="entry name" value="HTH_CenpB_DNA-bd_dom"/>
</dbReference>
<comment type="caution">
    <text evidence="5">The sequence shown here is derived from an EMBL/GenBank/DDBJ whole genome shotgun (WGS) entry which is preliminary data.</text>
</comment>
<dbReference type="SUPFAM" id="SSF46689">
    <property type="entry name" value="Homeodomain-like"/>
    <property type="match status" value="2"/>
</dbReference>
<reference evidence="5 6" key="1">
    <citation type="submission" date="2015-01" db="EMBL/GenBank/DDBJ databases">
        <title>Evolution of Trichinella species and genotypes.</title>
        <authorList>
            <person name="Korhonen P.K."/>
            <person name="Edoardo P."/>
            <person name="Giuseppe L.R."/>
            <person name="Gasser R.B."/>
        </authorList>
    </citation>
    <scope>NUCLEOTIDE SEQUENCE [LARGE SCALE GENOMIC DNA]</scope>
    <source>
        <strain evidence="5">ISS1029</strain>
    </source>
</reference>
<dbReference type="Proteomes" id="UP000055024">
    <property type="component" value="Unassembled WGS sequence"/>
</dbReference>
<dbReference type="Gene3D" id="1.10.10.60">
    <property type="entry name" value="Homeodomain-like"/>
    <property type="match status" value="2"/>
</dbReference>
<dbReference type="GO" id="GO:0003677">
    <property type="term" value="F:DNA binding"/>
    <property type="evidence" value="ECO:0007669"/>
    <property type="project" value="UniProtKB-KW"/>
</dbReference>
<evidence type="ECO:0000259" key="4">
    <source>
        <dbReference type="Pfam" id="PF03221"/>
    </source>
</evidence>
<evidence type="ECO:0000313" key="5">
    <source>
        <dbReference type="EMBL" id="KRZ02773.1"/>
    </source>
</evidence>
<keyword evidence="6" id="KW-1185">Reference proteome</keyword>
<gene>
    <name evidence="5" type="primary">Tigd4</name>
    <name evidence="5" type="ORF">T11_1879</name>
</gene>
<dbReference type="InterPro" id="IPR004875">
    <property type="entry name" value="DDE_SF_endonuclease_dom"/>
</dbReference>
<dbReference type="InterPro" id="IPR009057">
    <property type="entry name" value="Homeodomain-like_sf"/>
</dbReference>
<dbReference type="PANTHER" id="PTHR19303:SF73">
    <property type="entry name" value="PROTEIN PDC2"/>
    <property type="match status" value="1"/>
</dbReference>
<dbReference type="InterPro" id="IPR050863">
    <property type="entry name" value="CenT-Element_Derived"/>
</dbReference>
<dbReference type="EMBL" id="JYDP01000216">
    <property type="protein sequence ID" value="KRZ02773.1"/>
    <property type="molecule type" value="Genomic_DNA"/>
</dbReference>
<protein>
    <submittedName>
        <fullName evidence="5">Tigger transposable element-derived protein 4</fullName>
    </submittedName>
</protein>
<evidence type="ECO:0000259" key="3">
    <source>
        <dbReference type="Pfam" id="PF03184"/>
    </source>
</evidence>
<organism evidence="5 6">
    <name type="scientific">Trichinella zimbabwensis</name>
    <dbReference type="NCBI Taxonomy" id="268475"/>
    <lineage>
        <taxon>Eukaryota</taxon>
        <taxon>Metazoa</taxon>
        <taxon>Ecdysozoa</taxon>
        <taxon>Nematoda</taxon>
        <taxon>Enoplea</taxon>
        <taxon>Dorylaimia</taxon>
        <taxon>Trichinellida</taxon>
        <taxon>Trichinellidae</taxon>
        <taxon>Trichinella</taxon>
    </lineage>
</organism>
<dbReference type="GO" id="GO:0005634">
    <property type="term" value="C:nucleus"/>
    <property type="evidence" value="ECO:0007669"/>
    <property type="project" value="UniProtKB-SubCell"/>
</dbReference>